<dbReference type="RefSeq" id="XP_073918637.1">
    <property type="nucleotide sequence ID" value="XM_074062536.1"/>
</dbReference>
<keyword evidence="1" id="KW-1185">Reference proteome</keyword>
<organism evidence="1 2">
    <name type="scientific">Castor canadensis</name>
    <name type="common">American beaver</name>
    <dbReference type="NCBI Taxonomy" id="51338"/>
    <lineage>
        <taxon>Eukaryota</taxon>
        <taxon>Metazoa</taxon>
        <taxon>Chordata</taxon>
        <taxon>Craniata</taxon>
        <taxon>Vertebrata</taxon>
        <taxon>Euteleostomi</taxon>
        <taxon>Mammalia</taxon>
        <taxon>Eutheria</taxon>
        <taxon>Euarchontoglires</taxon>
        <taxon>Glires</taxon>
        <taxon>Rodentia</taxon>
        <taxon>Castorimorpha</taxon>
        <taxon>Castoridae</taxon>
        <taxon>Castor</taxon>
    </lineage>
</organism>
<evidence type="ECO:0000313" key="1">
    <source>
        <dbReference type="Proteomes" id="UP001732720"/>
    </source>
</evidence>
<name>A0AC58LNA3_CASCN</name>
<gene>
    <name evidence="2" type="primary">Dnaaf6</name>
</gene>
<sequence>MESENKKAENMESENKGFEMITSVSALQALSCLLCPKEEDDFDSEQLYCSSTTGAMGPGNIGPTKIEEFKAITQCSSETSEDIWSPEEVPDGAEHDDMWDVREIPEYEIIFKQHVGTEDVYLGLTRKDTSTACCQELVVKIKLPDTNPSEIQIDIQEMFLDLRTPNKKLLVNFPQPVECSSAKASYMLETKTLEVTAPMQREFDFLNFF</sequence>
<reference evidence="2" key="1">
    <citation type="submission" date="2025-08" db="UniProtKB">
        <authorList>
            <consortium name="RefSeq"/>
        </authorList>
    </citation>
    <scope>IDENTIFICATION</scope>
</reference>
<evidence type="ECO:0000313" key="2">
    <source>
        <dbReference type="RefSeq" id="XP_073918637.1"/>
    </source>
</evidence>
<protein>
    <submittedName>
        <fullName evidence="2">Dynein axonemal assembly factor 6</fullName>
    </submittedName>
</protein>
<proteinExistence type="predicted"/>
<accession>A0AC58LNA3</accession>
<dbReference type="Proteomes" id="UP001732720">
    <property type="component" value="Chromosome X"/>
</dbReference>